<comment type="caution">
    <text evidence="4">The sequence shown here is derived from an EMBL/GenBank/DDBJ whole genome shotgun (WGS) entry which is preliminary data.</text>
</comment>
<keyword evidence="2" id="KW-0677">Repeat</keyword>
<sequence>MKSHKLLNYQLLKHNHLKTGNTISHNTKIHRSHVVFFSTTPNSNTNNPQNQTLSPSIPTELTPQAILDSIHSSQWHFIKHLAHKITPSLISTALTSLHKTPDLAFQFVTHIGFGDLDIKSKCLAVAVISHAPNSKPSLQLLKETINSGVYSIREVFNELGVARGVLGIKTYVLYDLLIRACCELKRGDDAFECFDMMKGKGVIPHVHACNDMLSLFLKSNRTEKAWVLKRGRMKQADDLFEKIVRKGIFPDLIMFNALIDGHCANGNMDRAFALLKEMDQMKVVPDEVTFNTLMQGRCREGKVEAARELIEEMKSRGIKPDHICYNTLISGYSKRGDMKDAFRVRDEMLSIGFNPTLLTYNALIQGLCKNEEGDHAEQLLKEMISKGITPNDNTYLSLIEGIGNVEEFLGISNP</sequence>
<proteinExistence type="inferred from homology"/>
<reference evidence="4" key="1">
    <citation type="journal article" date="2021" name="J. Hered.">
        <title>Genome Assembly of Salicaceae Populus deltoides (Eastern Cottonwood) I-69 Based on Nanopore Sequencing and Hi-C Technologies.</title>
        <authorList>
            <person name="Bai S."/>
            <person name="Wu H."/>
            <person name="Zhang J."/>
            <person name="Pan Z."/>
            <person name="Zhao W."/>
            <person name="Li Z."/>
            <person name="Tong C."/>
        </authorList>
    </citation>
    <scope>NUCLEOTIDE SEQUENCE</scope>
    <source>
        <tissue evidence="4">Leaf</tissue>
    </source>
</reference>
<name>A0A8T2Z097_POPDE</name>
<evidence type="ECO:0000313" key="4">
    <source>
        <dbReference type="EMBL" id="KAH8510795.1"/>
    </source>
</evidence>
<feature type="repeat" description="PPR" evidence="3">
    <location>
        <begin position="356"/>
        <end position="390"/>
    </location>
</feature>
<dbReference type="Pfam" id="PF01535">
    <property type="entry name" value="PPR"/>
    <property type="match status" value="2"/>
</dbReference>
<dbReference type="NCBIfam" id="TIGR00756">
    <property type="entry name" value="PPR"/>
    <property type="match status" value="5"/>
</dbReference>
<feature type="repeat" description="PPR" evidence="3">
    <location>
        <begin position="286"/>
        <end position="320"/>
    </location>
</feature>
<dbReference type="Gene3D" id="1.25.40.10">
    <property type="entry name" value="Tetratricopeptide repeat domain"/>
    <property type="match status" value="3"/>
</dbReference>
<dbReference type="EMBL" id="JACEGQ020000004">
    <property type="protein sequence ID" value="KAH8510795.1"/>
    <property type="molecule type" value="Genomic_DNA"/>
</dbReference>
<gene>
    <name evidence="4" type="ORF">H0E87_008358</name>
</gene>
<feature type="repeat" description="PPR" evidence="3">
    <location>
        <begin position="170"/>
        <end position="204"/>
    </location>
</feature>
<protein>
    <submittedName>
        <fullName evidence="4">Uncharacterized protein</fullName>
    </submittedName>
</protein>
<dbReference type="AlphaFoldDB" id="A0A8T2Z097"/>
<comment type="similarity">
    <text evidence="1">Belongs to the PPR family. P subfamily.</text>
</comment>
<feature type="repeat" description="PPR" evidence="3">
    <location>
        <begin position="251"/>
        <end position="285"/>
    </location>
</feature>
<organism evidence="4 5">
    <name type="scientific">Populus deltoides</name>
    <name type="common">Eastern poplar</name>
    <name type="synonym">Eastern cottonwood</name>
    <dbReference type="NCBI Taxonomy" id="3696"/>
    <lineage>
        <taxon>Eukaryota</taxon>
        <taxon>Viridiplantae</taxon>
        <taxon>Streptophyta</taxon>
        <taxon>Embryophyta</taxon>
        <taxon>Tracheophyta</taxon>
        <taxon>Spermatophyta</taxon>
        <taxon>Magnoliopsida</taxon>
        <taxon>eudicotyledons</taxon>
        <taxon>Gunneridae</taxon>
        <taxon>Pentapetalae</taxon>
        <taxon>rosids</taxon>
        <taxon>fabids</taxon>
        <taxon>Malpighiales</taxon>
        <taxon>Salicaceae</taxon>
        <taxon>Saliceae</taxon>
        <taxon>Populus</taxon>
    </lineage>
</organism>
<dbReference type="InterPro" id="IPR002885">
    <property type="entry name" value="PPR_rpt"/>
</dbReference>
<dbReference type="InterPro" id="IPR011990">
    <property type="entry name" value="TPR-like_helical_dom_sf"/>
</dbReference>
<evidence type="ECO:0000256" key="1">
    <source>
        <dbReference type="ARBA" id="ARBA00007626"/>
    </source>
</evidence>
<dbReference type="Pfam" id="PF13041">
    <property type="entry name" value="PPR_2"/>
    <property type="match status" value="2"/>
</dbReference>
<accession>A0A8T2Z097</accession>
<dbReference type="PANTHER" id="PTHR47941">
    <property type="entry name" value="PENTATRICOPEPTIDE REPEAT-CONTAINING PROTEIN 3, MITOCHONDRIAL"/>
    <property type="match status" value="1"/>
</dbReference>
<feature type="repeat" description="PPR" evidence="3">
    <location>
        <begin position="321"/>
        <end position="355"/>
    </location>
</feature>
<evidence type="ECO:0000256" key="2">
    <source>
        <dbReference type="ARBA" id="ARBA00022737"/>
    </source>
</evidence>
<dbReference type="PROSITE" id="PS51375">
    <property type="entry name" value="PPR"/>
    <property type="match status" value="5"/>
</dbReference>
<keyword evidence="5" id="KW-1185">Reference proteome</keyword>
<dbReference type="Proteomes" id="UP000807159">
    <property type="component" value="Chromosome 4"/>
</dbReference>
<evidence type="ECO:0000313" key="5">
    <source>
        <dbReference type="Proteomes" id="UP000807159"/>
    </source>
</evidence>
<evidence type="ECO:0000256" key="3">
    <source>
        <dbReference type="PROSITE-ProRule" id="PRU00708"/>
    </source>
</evidence>